<dbReference type="RefSeq" id="WP_200356950.1">
    <property type="nucleotide sequence ID" value="NZ_JAENIL010000034.1"/>
</dbReference>
<keyword evidence="6" id="KW-1185">Reference proteome</keyword>
<dbReference type="AlphaFoldDB" id="A0A934VQV6"/>
<dbReference type="PROSITE" id="PS00356">
    <property type="entry name" value="HTH_LACI_1"/>
    <property type="match status" value="1"/>
</dbReference>
<reference evidence="5" key="1">
    <citation type="submission" date="2021-01" db="EMBL/GenBank/DDBJ databases">
        <title>Modified the classification status of verrucomicrobia.</title>
        <authorList>
            <person name="Feng X."/>
        </authorList>
    </citation>
    <scope>NUCLEOTIDE SEQUENCE</scope>
    <source>
        <strain evidence="5">KCTC 13126</strain>
    </source>
</reference>
<comment type="caution">
    <text evidence="5">The sequence shown here is derived from an EMBL/GenBank/DDBJ whole genome shotgun (WGS) entry which is preliminary data.</text>
</comment>
<dbReference type="EMBL" id="JAENIL010000034">
    <property type="protein sequence ID" value="MBK1878737.1"/>
    <property type="molecule type" value="Genomic_DNA"/>
</dbReference>
<dbReference type="SUPFAM" id="SSF47413">
    <property type="entry name" value="lambda repressor-like DNA-binding domains"/>
    <property type="match status" value="1"/>
</dbReference>
<dbReference type="SMART" id="SM00354">
    <property type="entry name" value="HTH_LACI"/>
    <property type="match status" value="1"/>
</dbReference>
<organism evidence="5 6">
    <name type="scientific">Pelagicoccus mobilis</name>
    <dbReference type="NCBI Taxonomy" id="415221"/>
    <lineage>
        <taxon>Bacteria</taxon>
        <taxon>Pseudomonadati</taxon>
        <taxon>Verrucomicrobiota</taxon>
        <taxon>Opitutia</taxon>
        <taxon>Puniceicoccales</taxon>
        <taxon>Pelagicoccaceae</taxon>
        <taxon>Pelagicoccus</taxon>
    </lineage>
</organism>
<gene>
    <name evidence="5" type="ORF">JIN87_17785</name>
</gene>
<dbReference type="Gene3D" id="1.10.260.40">
    <property type="entry name" value="lambda repressor-like DNA-binding domains"/>
    <property type="match status" value="1"/>
</dbReference>
<dbReference type="PANTHER" id="PTHR30146:SF148">
    <property type="entry name" value="HTH-TYPE TRANSCRIPTIONAL REPRESSOR PURR-RELATED"/>
    <property type="match status" value="1"/>
</dbReference>
<feature type="domain" description="HTH lacI-type" evidence="4">
    <location>
        <begin position="19"/>
        <end position="73"/>
    </location>
</feature>
<evidence type="ECO:0000256" key="1">
    <source>
        <dbReference type="ARBA" id="ARBA00023015"/>
    </source>
</evidence>
<dbReference type="InterPro" id="IPR010982">
    <property type="entry name" value="Lambda_DNA-bd_dom_sf"/>
</dbReference>
<name>A0A934VQV6_9BACT</name>
<protein>
    <submittedName>
        <fullName evidence="5">LacI family DNA-binding transcriptional regulator</fullName>
    </submittedName>
</protein>
<accession>A0A934VQV6</accession>
<dbReference type="CDD" id="cd01392">
    <property type="entry name" value="HTH_LacI"/>
    <property type="match status" value="1"/>
</dbReference>
<keyword evidence="3" id="KW-0804">Transcription</keyword>
<evidence type="ECO:0000259" key="4">
    <source>
        <dbReference type="PROSITE" id="PS50932"/>
    </source>
</evidence>
<proteinExistence type="predicted"/>
<dbReference type="InterPro" id="IPR000843">
    <property type="entry name" value="HTH_LacI"/>
</dbReference>
<keyword evidence="2 5" id="KW-0238">DNA-binding</keyword>
<evidence type="ECO:0000256" key="2">
    <source>
        <dbReference type="ARBA" id="ARBA00023125"/>
    </source>
</evidence>
<dbReference type="GO" id="GO:0000976">
    <property type="term" value="F:transcription cis-regulatory region binding"/>
    <property type="evidence" value="ECO:0007669"/>
    <property type="project" value="TreeGrafter"/>
</dbReference>
<evidence type="ECO:0000256" key="3">
    <source>
        <dbReference type="ARBA" id="ARBA00023163"/>
    </source>
</evidence>
<dbReference type="GO" id="GO:0003700">
    <property type="term" value="F:DNA-binding transcription factor activity"/>
    <property type="evidence" value="ECO:0007669"/>
    <property type="project" value="TreeGrafter"/>
</dbReference>
<dbReference type="PANTHER" id="PTHR30146">
    <property type="entry name" value="LACI-RELATED TRANSCRIPTIONAL REPRESSOR"/>
    <property type="match status" value="1"/>
</dbReference>
<sequence>MVSTNERLIGGPSLLKGRVTISDVAQQAGVSKATVSMALRGLPEISEKTRERVGELAKEMGYRADPSLSKIAASRWRNRKAQQGSTLAMIEILSDGEDAVAEGEMSVNAKSQAESLGYGFEFFAVKSGKQLSTLARSLFHRGIDGVLFSMRGSELADELFPVEKFACVTIGCSGIIEGIDNVDTDARSEIVTSFKRLTESGASRIGLVLSGANEDLENDFVRRGLFEGLMKKHSPSETPAPVLNFAASDRDDLAAWVAENQLEAVIAYDDRLYDELSDCDVDFVSLATDGRNGEICGISRSDERIGVLGIERLDHLVRLGIRGRRAESTRFHVSGTWIEGRSFRV</sequence>
<dbReference type="Pfam" id="PF00356">
    <property type="entry name" value="LacI"/>
    <property type="match status" value="1"/>
</dbReference>
<keyword evidence="1" id="KW-0805">Transcription regulation</keyword>
<dbReference type="Gene3D" id="3.40.50.2300">
    <property type="match status" value="2"/>
</dbReference>
<evidence type="ECO:0000313" key="6">
    <source>
        <dbReference type="Proteomes" id="UP000617628"/>
    </source>
</evidence>
<evidence type="ECO:0000313" key="5">
    <source>
        <dbReference type="EMBL" id="MBK1878737.1"/>
    </source>
</evidence>
<dbReference type="PROSITE" id="PS50932">
    <property type="entry name" value="HTH_LACI_2"/>
    <property type="match status" value="1"/>
</dbReference>
<dbReference type="Proteomes" id="UP000617628">
    <property type="component" value="Unassembled WGS sequence"/>
</dbReference>